<dbReference type="PANTHER" id="PTHR43394">
    <property type="entry name" value="ATP-DEPENDENT PERMEASE MDL1, MITOCHONDRIAL"/>
    <property type="match status" value="1"/>
</dbReference>
<dbReference type="InterPro" id="IPR011527">
    <property type="entry name" value="ABC1_TM_dom"/>
</dbReference>
<dbReference type="EMBL" id="NHZO01000093">
    <property type="protein sequence ID" value="PHQ52224.1"/>
    <property type="molecule type" value="Genomic_DNA"/>
</dbReference>
<feature type="transmembrane region" description="Helical" evidence="12">
    <location>
        <begin position="284"/>
        <end position="307"/>
    </location>
</feature>
<evidence type="ECO:0000256" key="9">
    <source>
        <dbReference type="ARBA" id="ARBA00023136"/>
    </source>
</evidence>
<dbReference type="PROSITE" id="PS50893">
    <property type="entry name" value="ABC_TRANSPORTER_2"/>
    <property type="match status" value="1"/>
</dbReference>
<dbReference type="Proteomes" id="UP000222531">
    <property type="component" value="Unassembled WGS sequence"/>
</dbReference>
<evidence type="ECO:0000256" key="3">
    <source>
        <dbReference type="ARBA" id="ARBA00022475"/>
    </source>
</evidence>
<feature type="domain" description="ABC transmembrane type-1" evidence="14">
    <location>
        <begin position="56"/>
        <end position="235"/>
    </location>
</feature>
<dbReference type="SMART" id="SM00382">
    <property type="entry name" value="AAA"/>
    <property type="match status" value="1"/>
</dbReference>
<evidence type="ECO:0000256" key="1">
    <source>
        <dbReference type="ARBA" id="ARBA00004429"/>
    </source>
</evidence>
<keyword evidence="6" id="KW-0547">Nucleotide-binding</keyword>
<comment type="caution">
    <text evidence="15">The sequence shown here is derived from an EMBL/GenBank/DDBJ whole genome shotgun (WGS) entry which is preliminary data.</text>
</comment>
<dbReference type="GO" id="GO:0016887">
    <property type="term" value="F:ATP hydrolysis activity"/>
    <property type="evidence" value="ECO:0007669"/>
    <property type="project" value="InterPro"/>
</dbReference>
<evidence type="ECO:0000256" key="2">
    <source>
        <dbReference type="ARBA" id="ARBA00022448"/>
    </source>
</evidence>
<feature type="domain" description="ABC transporter" evidence="13">
    <location>
        <begin position="376"/>
        <end position="617"/>
    </location>
</feature>
<evidence type="ECO:0000256" key="12">
    <source>
        <dbReference type="SAM" id="Phobius"/>
    </source>
</evidence>
<evidence type="ECO:0000313" key="15">
    <source>
        <dbReference type="EMBL" id="PHQ52224.1"/>
    </source>
</evidence>
<dbReference type="InterPro" id="IPR036640">
    <property type="entry name" value="ABC1_TM_sf"/>
</dbReference>
<evidence type="ECO:0000313" key="16">
    <source>
        <dbReference type="Proteomes" id="UP000222531"/>
    </source>
</evidence>
<dbReference type="SUPFAM" id="SSF90123">
    <property type="entry name" value="ABC transporter transmembrane region"/>
    <property type="match status" value="1"/>
</dbReference>
<dbReference type="FunFam" id="3.40.50.300:FF:000221">
    <property type="entry name" value="Multidrug ABC transporter ATP-binding protein"/>
    <property type="match status" value="1"/>
</dbReference>
<sequence>MAAAPRPGRRGRGRAGGGRVPVNPRSRLRRLAQAPRPGLKVLGQSWRSDRAGTAQVIVTSLVVGVLPACQVTLTAAFATALLRAAGSSRPQAGDILFYLGLLALLGLGSQVLILLQSRAMQRCQSRLSAHLSDEIISRAGRFTLSQVEDPKIQDSLQRAVREVGFRPGMLLSQLVQTVTQVVAFGSVGAILWTLDYRVALLAVLAPVPTVVAQILQGKRAHALEHGRSEERRRLTYWQHLASQPDSMKEVLAFRLAPVVLTHHRKLLAGIVGADLRLANRNFRLAIPMVVLTAALTVSAQATAILAGTDARHVAGLLAVIQAIGMLQSSAQMLYGALSGMYVNQLFLRNVNEFLAIEHTPLPEGELAFPEEISAGVEFRDVSFSYPGSGRHALENVSFTLKPGQVTAVVGLNGAGKSTLGKLLGRLYEPTGGSIVVDGVPLADFRLDSLRDRVSYVFQNYVQYQLSVGENISLGLVHEADRAAGRVEAAAREVGMHEHIAALPQGYGTQAGKLFTGGVEFSGGQWQRLAIARSMVRSASVRVMDEPTAALDTITEAELLDTLTTATAGRVSLLIAHRFSSVLRADRVLVFDRGRLVEDGDHQELMGLGGLYARMYEAQTAGHEPAAGAATGAR</sequence>
<gene>
    <name evidence="15" type="ORF">BLA24_08640</name>
</gene>
<dbReference type="InterPro" id="IPR003593">
    <property type="entry name" value="AAA+_ATPase"/>
</dbReference>
<keyword evidence="4" id="KW-0997">Cell inner membrane</keyword>
<evidence type="ECO:0000256" key="8">
    <source>
        <dbReference type="ARBA" id="ARBA00022989"/>
    </source>
</evidence>
<dbReference type="AlphaFoldDB" id="A0A2G1XLT1"/>
<evidence type="ECO:0000256" key="10">
    <source>
        <dbReference type="ARBA" id="ARBA00023455"/>
    </source>
</evidence>
<dbReference type="Gene3D" id="1.20.1560.10">
    <property type="entry name" value="ABC transporter type 1, transmembrane domain"/>
    <property type="match status" value="1"/>
</dbReference>
<dbReference type="Gene3D" id="3.40.50.300">
    <property type="entry name" value="P-loop containing nucleotide triphosphate hydrolases"/>
    <property type="match status" value="1"/>
</dbReference>
<feature type="transmembrane region" description="Helical" evidence="12">
    <location>
        <begin position="95"/>
        <end position="115"/>
    </location>
</feature>
<name>A0A2G1XLT1_STRCJ</name>
<dbReference type="PROSITE" id="PS50929">
    <property type="entry name" value="ABC_TM1F"/>
    <property type="match status" value="1"/>
</dbReference>
<dbReference type="PANTHER" id="PTHR43394:SF1">
    <property type="entry name" value="ATP-BINDING CASSETTE SUB-FAMILY B MEMBER 10, MITOCHONDRIAL"/>
    <property type="match status" value="1"/>
</dbReference>
<keyword evidence="8 12" id="KW-1133">Transmembrane helix</keyword>
<accession>A0A2G1XLT1</accession>
<evidence type="ECO:0000256" key="6">
    <source>
        <dbReference type="ARBA" id="ARBA00022741"/>
    </source>
</evidence>
<proteinExistence type="inferred from homology"/>
<dbReference type="InterPro" id="IPR003439">
    <property type="entry name" value="ABC_transporter-like_ATP-bd"/>
</dbReference>
<dbReference type="InterPro" id="IPR027417">
    <property type="entry name" value="P-loop_NTPase"/>
</dbReference>
<feature type="transmembrane region" description="Helical" evidence="12">
    <location>
        <begin position="56"/>
        <end position="83"/>
    </location>
</feature>
<evidence type="ECO:0000259" key="14">
    <source>
        <dbReference type="PROSITE" id="PS50929"/>
    </source>
</evidence>
<dbReference type="GO" id="GO:0015421">
    <property type="term" value="F:ABC-type oligopeptide transporter activity"/>
    <property type="evidence" value="ECO:0007669"/>
    <property type="project" value="TreeGrafter"/>
</dbReference>
<comment type="subcellular location">
    <subcellularLocation>
        <location evidence="1">Cell inner membrane</location>
        <topology evidence="1">Multi-pass membrane protein</topology>
    </subcellularLocation>
</comment>
<feature type="region of interest" description="Disordered" evidence="11">
    <location>
        <begin position="1"/>
        <end position="25"/>
    </location>
</feature>
<keyword evidence="16" id="KW-1185">Reference proteome</keyword>
<keyword evidence="3" id="KW-1003">Cell membrane</keyword>
<dbReference type="SUPFAM" id="SSF52540">
    <property type="entry name" value="P-loop containing nucleoside triphosphate hydrolases"/>
    <property type="match status" value="1"/>
</dbReference>
<keyword evidence="5 12" id="KW-0812">Transmembrane</keyword>
<dbReference type="GO" id="GO:0005886">
    <property type="term" value="C:plasma membrane"/>
    <property type="evidence" value="ECO:0007669"/>
    <property type="project" value="UniProtKB-SubCell"/>
</dbReference>
<dbReference type="Pfam" id="PF00005">
    <property type="entry name" value="ABC_tran"/>
    <property type="match status" value="1"/>
</dbReference>
<dbReference type="InterPro" id="IPR017871">
    <property type="entry name" value="ABC_transporter-like_CS"/>
</dbReference>
<dbReference type="GO" id="GO:0005524">
    <property type="term" value="F:ATP binding"/>
    <property type="evidence" value="ECO:0007669"/>
    <property type="project" value="UniProtKB-KW"/>
</dbReference>
<evidence type="ECO:0000256" key="4">
    <source>
        <dbReference type="ARBA" id="ARBA00022519"/>
    </source>
</evidence>
<reference evidence="15 16" key="1">
    <citation type="journal article" date="2017" name="Biochemistry">
        <title>Identification of the Biosynthetic Pathway for the Antibiotic Bicyclomycin.</title>
        <authorList>
            <person name="Patteson J."/>
            <person name="Cai W."/>
            <person name="Johnson R.A."/>
            <person name="Santa Maria K."/>
            <person name="Li B."/>
        </authorList>
    </citation>
    <scope>NUCLEOTIDE SEQUENCE [LARGE SCALE GENOMIC DNA]</scope>
    <source>
        <strain evidence="15 16">ATCC 21532</strain>
    </source>
</reference>
<evidence type="ECO:0000256" key="11">
    <source>
        <dbReference type="SAM" id="MobiDB-lite"/>
    </source>
</evidence>
<dbReference type="PROSITE" id="PS00211">
    <property type="entry name" value="ABC_TRANSPORTER_1"/>
    <property type="match status" value="1"/>
</dbReference>
<keyword evidence="2" id="KW-0813">Transport</keyword>
<dbReference type="InterPro" id="IPR039421">
    <property type="entry name" value="Type_1_exporter"/>
</dbReference>
<evidence type="ECO:0000256" key="5">
    <source>
        <dbReference type="ARBA" id="ARBA00022692"/>
    </source>
</evidence>
<protein>
    <submittedName>
        <fullName evidence="15">Uncharacterized protein</fullName>
    </submittedName>
</protein>
<comment type="similarity">
    <text evidence="10">Belongs to the ABC transporter superfamily. Siderophore-Fe(3+) uptake transporter (SIUT) (TC 3.A.1.21) family.</text>
</comment>
<evidence type="ECO:0000259" key="13">
    <source>
        <dbReference type="PROSITE" id="PS50893"/>
    </source>
</evidence>
<evidence type="ECO:0000256" key="7">
    <source>
        <dbReference type="ARBA" id="ARBA00022840"/>
    </source>
</evidence>
<keyword evidence="7" id="KW-0067">ATP-binding</keyword>
<keyword evidence="9 12" id="KW-0472">Membrane</keyword>
<organism evidence="15 16">
    <name type="scientific">Streptomyces cinnamoneus</name>
    <name type="common">Streptoverticillium cinnamoneum</name>
    <dbReference type="NCBI Taxonomy" id="53446"/>
    <lineage>
        <taxon>Bacteria</taxon>
        <taxon>Bacillati</taxon>
        <taxon>Actinomycetota</taxon>
        <taxon>Actinomycetes</taxon>
        <taxon>Kitasatosporales</taxon>
        <taxon>Streptomycetaceae</taxon>
        <taxon>Streptomyces</taxon>
        <taxon>Streptomyces cinnamoneus group</taxon>
    </lineage>
</organism>